<evidence type="ECO:0000313" key="20">
    <source>
        <dbReference type="Proteomes" id="UP001467690"/>
    </source>
</evidence>
<dbReference type="InterPro" id="IPR001789">
    <property type="entry name" value="Sig_transdc_resp-reg_receiver"/>
</dbReference>
<dbReference type="PROSITE" id="PS50110">
    <property type="entry name" value="RESPONSE_REGULATORY"/>
    <property type="match status" value="2"/>
</dbReference>
<dbReference type="SUPFAM" id="SSF55874">
    <property type="entry name" value="ATPase domain of HSP90 chaperone/DNA topoisomerase II/histidine kinase"/>
    <property type="match status" value="1"/>
</dbReference>
<keyword evidence="8" id="KW-0812">Transmembrane</keyword>
<evidence type="ECO:0000256" key="1">
    <source>
        <dbReference type="ARBA" id="ARBA00000085"/>
    </source>
</evidence>
<dbReference type="CDD" id="cd17546">
    <property type="entry name" value="REC_hyHK_CKI1_RcsC-like"/>
    <property type="match status" value="1"/>
</dbReference>
<dbReference type="Pfam" id="PF02518">
    <property type="entry name" value="HATPase_c"/>
    <property type="match status" value="1"/>
</dbReference>
<keyword evidence="10" id="KW-0547">Nucleotide-binding</keyword>
<dbReference type="Pfam" id="PF01627">
    <property type="entry name" value="Hpt"/>
    <property type="match status" value="1"/>
</dbReference>
<evidence type="ECO:0000256" key="12">
    <source>
        <dbReference type="ARBA" id="ARBA00023012"/>
    </source>
</evidence>
<dbReference type="InterPro" id="IPR008207">
    <property type="entry name" value="Sig_transdc_His_kin_Hpt_dom"/>
</dbReference>
<evidence type="ECO:0000259" key="18">
    <source>
        <dbReference type="PROSITE" id="PS50894"/>
    </source>
</evidence>
<dbReference type="Gene3D" id="3.40.50.2300">
    <property type="match status" value="2"/>
</dbReference>
<evidence type="ECO:0000256" key="15">
    <source>
        <dbReference type="PROSITE-ProRule" id="PRU00169"/>
    </source>
</evidence>
<evidence type="ECO:0000256" key="3">
    <source>
        <dbReference type="ARBA" id="ARBA00012438"/>
    </source>
</evidence>
<keyword evidence="7" id="KW-0808">Transferase</keyword>
<keyword evidence="5" id="KW-0997">Cell inner membrane</keyword>
<dbReference type="CDD" id="cd16922">
    <property type="entry name" value="HATPase_EvgS-ArcB-TorS-like"/>
    <property type="match status" value="1"/>
</dbReference>
<dbReference type="PRINTS" id="PR00344">
    <property type="entry name" value="BCTRLSENSOR"/>
</dbReference>
<name>A0ABV1RKP6_9ALTE</name>
<dbReference type="EMBL" id="JBELOE010000265">
    <property type="protein sequence ID" value="MER2493501.1"/>
    <property type="molecule type" value="Genomic_DNA"/>
</dbReference>
<dbReference type="Pfam" id="PF00072">
    <property type="entry name" value="Response_reg"/>
    <property type="match status" value="2"/>
</dbReference>
<protein>
    <recommendedName>
        <fullName evidence="3">histidine kinase</fullName>
        <ecNumber evidence="3">2.7.13.3</ecNumber>
    </recommendedName>
</protein>
<proteinExistence type="predicted"/>
<dbReference type="CDD" id="cd00082">
    <property type="entry name" value="HisKA"/>
    <property type="match status" value="1"/>
</dbReference>
<keyword evidence="11" id="KW-1133">Transmembrane helix</keyword>
<feature type="modified residue" description="Phosphohistidine" evidence="14">
    <location>
        <position position="566"/>
    </location>
</feature>
<dbReference type="InterPro" id="IPR004358">
    <property type="entry name" value="Sig_transdc_His_kin-like_C"/>
</dbReference>
<evidence type="ECO:0000259" key="17">
    <source>
        <dbReference type="PROSITE" id="PS50110"/>
    </source>
</evidence>
<dbReference type="Gene3D" id="3.30.565.10">
    <property type="entry name" value="Histidine kinase-like ATPase, C-terminal domain"/>
    <property type="match status" value="1"/>
</dbReference>
<keyword evidence="10" id="KW-0067">ATP-binding</keyword>
<evidence type="ECO:0000256" key="7">
    <source>
        <dbReference type="ARBA" id="ARBA00022679"/>
    </source>
</evidence>
<keyword evidence="4" id="KW-1003">Cell membrane</keyword>
<feature type="modified residue" description="4-aspartylphosphate" evidence="15">
    <location>
        <position position="445"/>
    </location>
</feature>
<keyword evidence="9" id="KW-0418">Kinase</keyword>
<keyword evidence="20" id="KW-1185">Reference proteome</keyword>
<dbReference type="Pfam" id="PF00512">
    <property type="entry name" value="HisKA"/>
    <property type="match status" value="1"/>
</dbReference>
<dbReference type="Gene3D" id="1.20.120.160">
    <property type="entry name" value="HPT domain"/>
    <property type="match status" value="1"/>
</dbReference>
<dbReference type="InterPro" id="IPR003594">
    <property type="entry name" value="HATPase_dom"/>
</dbReference>
<evidence type="ECO:0000256" key="8">
    <source>
        <dbReference type="ARBA" id="ARBA00022692"/>
    </source>
</evidence>
<organism evidence="19 20">
    <name type="scientific">Catenovulum sediminis</name>
    <dbReference type="NCBI Taxonomy" id="1740262"/>
    <lineage>
        <taxon>Bacteria</taxon>
        <taxon>Pseudomonadati</taxon>
        <taxon>Pseudomonadota</taxon>
        <taxon>Gammaproteobacteria</taxon>
        <taxon>Alteromonadales</taxon>
        <taxon>Alteromonadaceae</taxon>
        <taxon>Catenovulum</taxon>
    </lineage>
</organism>
<evidence type="ECO:0000256" key="13">
    <source>
        <dbReference type="ARBA" id="ARBA00023136"/>
    </source>
</evidence>
<dbReference type="InterPro" id="IPR036890">
    <property type="entry name" value="HATPase_C_sf"/>
</dbReference>
<dbReference type="PROSITE" id="PS50109">
    <property type="entry name" value="HIS_KIN"/>
    <property type="match status" value="1"/>
</dbReference>
<dbReference type="InterPro" id="IPR003661">
    <property type="entry name" value="HisK_dim/P_dom"/>
</dbReference>
<evidence type="ECO:0000256" key="4">
    <source>
        <dbReference type="ARBA" id="ARBA00022475"/>
    </source>
</evidence>
<keyword evidence="12" id="KW-0902">Two-component regulatory system</keyword>
<sequence length="619" mass="69051">MESILIVDDEKLNLKTLSALLKRDYVAILAKNGVQALEKAEKYQPDLILLDILMPEMDGFEVLTRLKENTATKEIPVIILTGAQSTEKEEQGLMLGACDYVFKPFNTAILKARIKTHIALQKQKRNLSALTDQLKKANAAKSRFVANMSHEIRTPLTSVLGYAEALKNGEVATNDFEIAVNHIDSNGRHLLSLINDILDFSKIEADQLELMPEKCQLFELLNDLINLASGMPKSADVEFKTDFIFPLPEYIWVDSVRFRQIFVNLLSNAFKFTNTGFVKLSCAFDTEAFQLRITVEDSGIGIAKEEQEKLFAPFLQIHSGDKFDNLNGTGLGLNISQYLIEKMGGEIQLSSQLEYGTLFSVVLNLTELENNALIYSVPSAKHTIKQKLSCQKLSGRVLVAEDNLAIRQLIQMVLSHVGIDVVAVENGELAIEELIASHFDLIFLDVQMPVMDGLETLAMIRQLGYQEMPILALSAHVIKDEIESFLKAGFDDFVAKPVERHVLLDALLKYLGGTNDRQMADLSLELDKSVESELKNTFLTELNDMQLELSEAKKKQSIRQLVRVAHKLKGAASTFAYADIGAAAADLEVAVRTGRNWLDIQAKLDKLLDLTEKTKVMSN</sequence>
<dbReference type="InterPro" id="IPR036641">
    <property type="entry name" value="HPT_dom_sf"/>
</dbReference>
<dbReference type="InterPro" id="IPR011006">
    <property type="entry name" value="CheY-like_superfamily"/>
</dbReference>
<comment type="caution">
    <text evidence="19">The sequence shown here is derived from an EMBL/GenBank/DDBJ whole genome shotgun (WGS) entry which is preliminary data.</text>
</comment>
<evidence type="ECO:0000256" key="11">
    <source>
        <dbReference type="ARBA" id="ARBA00022989"/>
    </source>
</evidence>
<feature type="domain" description="Response regulatory" evidence="17">
    <location>
        <begin position="3"/>
        <end position="118"/>
    </location>
</feature>
<gene>
    <name evidence="19" type="ORF">ABS311_16605</name>
</gene>
<comment type="catalytic activity">
    <reaction evidence="1">
        <text>ATP + protein L-histidine = ADP + protein N-phospho-L-histidine.</text>
        <dbReference type="EC" id="2.7.13.3"/>
    </reaction>
</comment>
<evidence type="ECO:0000313" key="19">
    <source>
        <dbReference type="EMBL" id="MER2493501.1"/>
    </source>
</evidence>
<reference evidence="19 20" key="1">
    <citation type="submission" date="2024-06" db="EMBL/GenBank/DDBJ databases">
        <authorList>
            <person name="Chen R.Y."/>
        </authorList>
    </citation>
    <scope>NUCLEOTIDE SEQUENCE [LARGE SCALE GENOMIC DNA]</scope>
    <source>
        <strain evidence="19 20">D2</strain>
    </source>
</reference>
<feature type="modified residue" description="4-aspartylphosphate" evidence="15">
    <location>
        <position position="51"/>
    </location>
</feature>
<dbReference type="SMART" id="SM00448">
    <property type="entry name" value="REC"/>
    <property type="match status" value="2"/>
</dbReference>
<dbReference type="EC" id="2.7.13.3" evidence="3"/>
<keyword evidence="13" id="KW-0472">Membrane</keyword>
<evidence type="ECO:0000256" key="5">
    <source>
        <dbReference type="ARBA" id="ARBA00022519"/>
    </source>
</evidence>
<keyword evidence="6 15" id="KW-0597">Phosphoprotein</keyword>
<dbReference type="PANTHER" id="PTHR43047">
    <property type="entry name" value="TWO-COMPONENT HISTIDINE PROTEIN KINASE"/>
    <property type="match status" value="1"/>
</dbReference>
<feature type="domain" description="Response regulatory" evidence="17">
    <location>
        <begin position="396"/>
        <end position="511"/>
    </location>
</feature>
<evidence type="ECO:0000256" key="10">
    <source>
        <dbReference type="ARBA" id="ARBA00022840"/>
    </source>
</evidence>
<dbReference type="Gene3D" id="1.10.287.130">
    <property type="match status" value="1"/>
</dbReference>
<evidence type="ECO:0000256" key="6">
    <source>
        <dbReference type="ARBA" id="ARBA00022553"/>
    </source>
</evidence>
<dbReference type="RefSeq" id="WP_143872636.1">
    <property type="nucleotide sequence ID" value="NZ_CP041660.1"/>
</dbReference>
<dbReference type="SMART" id="SM00387">
    <property type="entry name" value="HATPase_c"/>
    <property type="match status" value="1"/>
</dbReference>
<dbReference type="SUPFAM" id="SSF52172">
    <property type="entry name" value="CheY-like"/>
    <property type="match status" value="2"/>
</dbReference>
<evidence type="ECO:0000256" key="14">
    <source>
        <dbReference type="PROSITE-ProRule" id="PRU00110"/>
    </source>
</evidence>
<evidence type="ECO:0000256" key="9">
    <source>
        <dbReference type="ARBA" id="ARBA00022777"/>
    </source>
</evidence>
<dbReference type="SMART" id="SM00388">
    <property type="entry name" value="HisKA"/>
    <property type="match status" value="1"/>
</dbReference>
<evidence type="ECO:0000256" key="2">
    <source>
        <dbReference type="ARBA" id="ARBA00004429"/>
    </source>
</evidence>
<dbReference type="PROSITE" id="PS50894">
    <property type="entry name" value="HPT"/>
    <property type="match status" value="1"/>
</dbReference>
<evidence type="ECO:0000259" key="16">
    <source>
        <dbReference type="PROSITE" id="PS50109"/>
    </source>
</evidence>
<dbReference type="Proteomes" id="UP001467690">
    <property type="component" value="Unassembled WGS sequence"/>
</dbReference>
<comment type="subcellular location">
    <subcellularLocation>
        <location evidence="2">Cell inner membrane</location>
        <topology evidence="2">Multi-pass membrane protein</topology>
    </subcellularLocation>
</comment>
<feature type="domain" description="HPt" evidence="18">
    <location>
        <begin position="527"/>
        <end position="619"/>
    </location>
</feature>
<feature type="domain" description="Histidine kinase" evidence="16">
    <location>
        <begin position="147"/>
        <end position="367"/>
    </location>
</feature>
<dbReference type="InterPro" id="IPR005467">
    <property type="entry name" value="His_kinase_dom"/>
</dbReference>
<accession>A0ABV1RKP6</accession>
<dbReference type="SUPFAM" id="SSF47226">
    <property type="entry name" value="Histidine-containing phosphotransfer domain, HPT domain"/>
    <property type="match status" value="1"/>
</dbReference>
<dbReference type="PANTHER" id="PTHR43047:SF72">
    <property type="entry name" value="OSMOSENSING HISTIDINE PROTEIN KINASE SLN1"/>
    <property type="match status" value="1"/>
</dbReference>